<dbReference type="AlphaFoldDB" id="A0A2W2EL23"/>
<keyword evidence="3" id="KW-1133">Transmembrane helix</keyword>
<dbReference type="EMBL" id="POUA01000537">
    <property type="protein sequence ID" value="PZG23083.1"/>
    <property type="molecule type" value="Genomic_DNA"/>
</dbReference>
<sequence>AGGGPEFARRMSAASIVGWTALSALVPGAAHLRAGRRRAGYVLLSAFGLLLLSAAVIAVVILNNVGLLLRDSTLLTATVLAVVGALLWFVLIVTSYVSLKPGRLNRVGQIASGIAVGLLCIVVVAPFAVAANTVIAARNTANFIFPSGTHQTTAPIKHEDPWNGRDRVNFLLVGGDAAGNRTGVRTDSMTVASVDVKTGNTVMFGLPRNMQHVRFPPHSPLGKRFPNGFFAELPNGGLLNEVWQFAEDNPQVMGGKHQGPRALKDAIGHTLGLKIDYYALVNMYGFADLVDAIGGLDIRVEQDIKWGGLYGTAGTIKAGFRKLSGEEVLWYGRSRVNSDDFSRMARQRCVIGAFAKQATPDVVLANFNKIAAATKRLASTDIPRPLLEHLADLALEVKNAKITSTQFVPPEFWPGNVDWVKVRRSVTSALRQSTRGNRRALAADVTASPGATGTGTTGRPTTEPQAKGPDQSPTPGSSKKDTGDKDLAEVCGL</sequence>
<dbReference type="Proteomes" id="UP000248544">
    <property type="component" value="Unassembled WGS sequence"/>
</dbReference>
<dbReference type="InterPro" id="IPR004474">
    <property type="entry name" value="LytR_CpsA_psr"/>
</dbReference>
<comment type="caution">
    <text evidence="5">The sequence shown here is derived from an EMBL/GenBank/DDBJ whole genome shotgun (WGS) entry which is preliminary data.</text>
</comment>
<feature type="transmembrane region" description="Helical" evidence="3">
    <location>
        <begin position="39"/>
        <end position="62"/>
    </location>
</feature>
<evidence type="ECO:0000313" key="6">
    <source>
        <dbReference type="Proteomes" id="UP000248544"/>
    </source>
</evidence>
<dbReference type="Pfam" id="PF03816">
    <property type="entry name" value="LytR_cpsA_psr"/>
    <property type="match status" value="1"/>
</dbReference>
<feature type="compositionally biased region" description="Basic and acidic residues" evidence="2">
    <location>
        <begin position="478"/>
        <end position="493"/>
    </location>
</feature>
<feature type="transmembrane region" description="Helical" evidence="3">
    <location>
        <begin position="12"/>
        <end position="32"/>
    </location>
</feature>
<name>A0A2W2EL23_9ACTN</name>
<accession>A0A2W2EL23</accession>
<feature type="non-terminal residue" evidence="5">
    <location>
        <position position="1"/>
    </location>
</feature>
<feature type="domain" description="Cell envelope-related transcriptional attenuator" evidence="4">
    <location>
        <begin position="185"/>
        <end position="358"/>
    </location>
</feature>
<evidence type="ECO:0000313" key="5">
    <source>
        <dbReference type="EMBL" id="PZG23083.1"/>
    </source>
</evidence>
<dbReference type="Gene3D" id="3.40.630.190">
    <property type="entry name" value="LCP protein"/>
    <property type="match status" value="1"/>
</dbReference>
<dbReference type="PANTHER" id="PTHR33392:SF6">
    <property type="entry name" value="POLYISOPRENYL-TEICHOIC ACID--PEPTIDOGLYCAN TEICHOIC ACID TRANSFERASE TAGU"/>
    <property type="match status" value="1"/>
</dbReference>
<evidence type="ECO:0000256" key="3">
    <source>
        <dbReference type="SAM" id="Phobius"/>
    </source>
</evidence>
<evidence type="ECO:0000259" key="4">
    <source>
        <dbReference type="Pfam" id="PF03816"/>
    </source>
</evidence>
<protein>
    <submittedName>
        <fullName evidence="5">Transcriptional regulator</fullName>
    </submittedName>
</protein>
<dbReference type="NCBIfam" id="TIGR00350">
    <property type="entry name" value="lytR_cpsA_psr"/>
    <property type="match status" value="1"/>
</dbReference>
<proteinExistence type="inferred from homology"/>
<feature type="transmembrane region" description="Helical" evidence="3">
    <location>
        <begin position="110"/>
        <end position="129"/>
    </location>
</feature>
<feature type="transmembrane region" description="Helical" evidence="3">
    <location>
        <begin position="74"/>
        <end position="98"/>
    </location>
</feature>
<evidence type="ECO:0000256" key="1">
    <source>
        <dbReference type="ARBA" id="ARBA00006068"/>
    </source>
</evidence>
<comment type="similarity">
    <text evidence="1">Belongs to the LytR/CpsA/Psr (LCP) family.</text>
</comment>
<feature type="region of interest" description="Disordered" evidence="2">
    <location>
        <begin position="431"/>
        <end position="493"/>
    </location>
</feature>
<gene>
    <name evidence="5" type="ORF">C1I98_36415</name>
</gene>
<dbReference type="RefSeq" id="WP_111171836.1">
    <property type="nucleotide sequence ID" value="NZ_POUA01000537.1"/>
</dbReference>
<reference evidence="5 6" key="1">
    <citation type="submission" date="2018-01" db="EMBL/GenBank/DDBJ databases">
        <title>Draft genome sequence of Sphaerisporangium sp. 7K107.</title>
        <authorList>
            <person name="Sahin N."/>
            <person name="Saygin H."/>
            <person name="Ay H."/>
        </authorList>
    </citation>
    <scope>NUCLEOTIDE SEQUENCE [LARGE SCALE GENOMIC DNA]</scope>
    <source>
        <strain evidence="5 6">7K107</strain>
    </source>
</reference>
<dbReference type="PANTHER" id="PTHR33392">
    <property type="entry name" value="POLYISOPRENYL-TEICHOIC ACID--PEPTIDOGLYCAN TEICHOIC ACID TRANSFERASE TAGU"/>
    <property type="match status" value="1"/>
</dbReference>
<keyword evidence="3" id="KW-0812">Transmembrane</keyword>
<dbReference type="InterPro" id="IPR050922">
    <property type="entry name" value="LytR/CpsA/Psr_CW_biosynth"/>
</dbReference>
<keyword evidence="6" id="KW-1185">Reference proteome</keyword>
<evidence type="ECO:0000256" key="2">
    <source>
        <dbReference type="SAM" id="MobiDB-lite"/>
    </source>
</evidence>
<organism evidence="5 6">
    <name type="scientific">Spongiactinospora gelatinilytica</name>
    <dbReference type="NCBI Taxonomy" id="2666298"/>
    <lineage>
        <taxon>Bacteria</taxon>
        <taxon>Bacillati</taxon>
        <taxon>Actinomycetota</taxon>
        <taxon>Actinomycetes</taxon>
        <taxon>Streptosporangiales</taxon>
        <taxon>Streptosporangiaceae</taxon>
        <taxon>Spongiactinospora</taxon>
    </lineage>
</organism>
<keyword evidence="3" id="KW-0472">Membrane</keyword>